<dbReference type="GO" id="GO:0005886">
    <property type="term" value="C:plasma membrane"/>
    <property type="evidence" value="ECO:0007669"/>
    <property type="project" value="UniProtKB-SubCell"/>
</dbReference>
<evidence type="ECO:0000256" key="1">
    <source>
        <dbReference type="ARBA" id="ARBA00004651"/>
    </source>
</evidence>
<keyword evidence="4" id="KW-1003">Cell membrane</keyword>
<name>A0A0D1KVX1_BACIU</name>
<proteinExistence type="inferred from homology"/>
<organism evidence="10 11">
    <name type="scientific">Bacillus subtilis</name>
    <dbReference type="NCBI Taxonomy" id="1423"/>
    <lineage>
        <taxon>Bacteria</taxon>
        <taxon>Bacillati</taxon>
        <taxon>Bacillota</taxon>
        <taxon>Bacilli</taxon>
        <taxon>Bacillales</taxon>
        <taxon>Bacillaceae</taxon>
        <taxon>Bacillus</taxon>
    </lineage>
</organism>
<comment type="similarity">
    <text evidence="2">Belongs to the ABC-2 integral membrane protein family.</text>
</comment>
<evidence type="ECO:0000313" key="11">
    <source>
        <dbReference type="Proteomes" id="UP000032247"/>
    </source>
</evidence>
<dbReference type="PANTHER" id="PTHR30294:SF48">
    <property type="entry name" value="LINEARMYCIN RESISTANCE PERMEASE PROTEIN LNRM"/>
    <property type="match status" value="1"/>
</dbReference>
<dbReference type="GO" id="GO:0140359">
    <property type="term" value="F:ABC-type transporter activity"/>
    <property type="evidence" value="ECO:0007669"/>
    <property type="project" value="InterPro"/>
</dbReference>
<dbReference type="Pfam" id="PF12698">
    <property type="entry name" value="ABC2_membrane_3"/>
    <property type="match status" value="1"/>
</dbReference>
<dbReference type="Proteomes" id="UP000032247">
    <property type="component" value="Unassembled WGS sequence"/>
</dbReference>
<evidence type="ECO:0000256" key="3">
    <source>
        <dbReference type="ARBA" id="ARBA00022448"/>
    </source>
</evidence>
<dbReference type="InterPro" id="IPR013525">
    <property type="entry name" value="ABC2_TM"/>
</dbReference>
<sequence length="396" mass="43190">MKKSIWIAWKDVKIRITDRKGFMMLILMPLILTCILGAALGSVVDVGSRIDDIKVGYVQPDQSDAANMFTKDVLKKIKSIKVTKAGSEDKMKKLIDEKKIDVGIVIPNHWEAGKTSAVVYAAPDRTMKSSIIETAASSFIEQYKAVKEAASASMDYISKTEAVKQGKLDPAQFAEKLAKTLEKETGDKLTIAEKSVGSKAVTSFQYYSAAMLCMFMLFHMTVGAKSFLQEKDTETLARMLMTPAQKSVILFGKWLGTYLFAIIQFFIFLIVTINVFGVDWGGNLLFVSVLGLSYAAAVSGISMLLASCISDMKSADAIGGFGIQLLAVLGGSMLPLYQFPDVLQSVSKAVPNRWALDGFLSLMEGGGWADLQKPVLLFAAIGLCSLVIGIRRLHTR</sequence>
<dbReference type="Gene3D" id="3.40.1710.10">
    <property type="entry name" value="abc type-2 transporter like domain"/>
    <property type="match status" value="1"/>
</dbReference>
<dbReference type="PANTHER" id="PTHR30294">
    <property type="entry name" value="MEMBRANE COMPONENT OF ABC TRANSPORTER YHHJ-RELATED"/>
    <property type="match status" value="1"/>
</dbReference>
<keyword evidence="5 8" id="KW-0812">Transmembrane</keyword>
<dbReference type="EMBL" id="JXBC01000004">
    <property type="protein sequence ID" value="KIU10377.1"/>
    <property type="molecule type" value="Genomic_DNA"/>
</dbReference>
<dbReference type="InterPro" id="IPR051449">
    <property type="entry name" value="ABC-2_transporter_component"/>
</dbReference>
<evidence type="ECO:0000256" key="6">
    <source>
        <dbReference type="ARBA" id="ARBA00022989"/>
    </source>
</evidence>
<feature type="transmembrane region" description="Helical" evidence="8">
    <location>
        <begin position="248"/>
        <end position="273"/>
    </location>
</feature>
<feature type="transmembrane region" description="Helical" evidence="8">
    <location>
        <begin position="371"/>
        <end position="390"/>
    </location>
</feature>
<evidence type="ECO:0000313" key="10">
    <source>
        <dbReference type="EMBL" id="KIU10377.1"/>
    </source>
</evidence>
<gene>
    <name evidence="10" type="ORF">SC09_Contig25orf00073</name>
</gene>
<evidence type="ECO:0000256" key="5">
    <source>
        <dbReference type="ARBA" id="ARBA00022692"/>
    </source>
</evidence>
<evidence type="ECO:0000256" key="7">
    <source>
        <dbReference type="ARBA" id="ARBA00023136"/>
    </source>
</evidence>
<dbReference type="RefSeq" id="WP_043857901.1">
    <property type="nucleotide sequence ID" value="NZ_VBRP01000052.1"/>
</dbReference>
<feature type="transmembrane region" description="Helical" evidence="8">
    <location>
        <begin position="206"/>
        <end position="228"/>
    </location>
</feature>
<reference evidence="10 11" key="1">
    <citation type="submission" date="2014-12" db="EMBL/GenBank/DDBJ databases">
        <title>Comparative genome analysis of Bacillus coagulans HM-08, Clostridium butyricum HM-68, Bacillus subtilis HM-66 and Bacillus licheniformis BL-09.</title>
        <authorList>
            <person name="Zhang H."/>
        </authorList>
    </citation>
    <scope>NUCLEOTIDE SEQUENCE [LARGE SCALE GENOMIC DNA]</scope>
    <source>
        <strain evidence="10 11">HM-66</strain>
    </source>
</reference>
<evidence type="ECO:0000256" key="2">
    <source>
        <dbReference type="ARBA" id="ARBA00007783"/>
    </source>
</evidence>
<accession>A0A0D1KVX1</accession>
<dbReference type="STRING" id="483913.AN935_04315"/>
<feature type="transmembrane region" description="Helical" evidence="8">
    <location>
        <begin position="318"/>
        <end position="337"/>
    </location>
</feature>
<dbReference type="AlphaFoldDB" id="A0A0D1KVX1"/>
<keyword evidence="7 8" id="KW-0472">Membrane</keyword>
<protein>
    <submittedName>
        <fullName evidence="10">ABC-2 type transporter family</fullName>
    </submittedName>
</protein>
<feature type="domain" description="ABC transmembrane type-2" evidence="9">
    <location>
        <begin position="161"/>
        <end position="396"/>
    </location>
</feature>
<keyword evidence="3" id="KW-0813">Transport</keyword>
<keyword evidence="6 8" id="KW-1133">Transmembrane helix</keyword>
<evidence type="ECO:0000256" key="4">
    <source>
        <dbReference type="ARBA" id="ARBA00022475"/>
    </source>
</evidence>
<evidence type="ECO:0000256" key="8">
    <source>
        <dbReference type="SAM" id="Phobius"/>
    </source>
</evidence>
<comment type="caution">
    <text evidence="10">The sequence shown here is derived from an EMBL/GenBank/DDBJ whole genome shotgun (WGS) entry which is preliminary data.</text>
</comment>
<feature type="transmembrane region" description="Helical" evidence="8">
    <location>
        <begin position="285"/>
        <end position="306"/>
    </location>
</feature>
<comment type="subcellular location">
    <subcellularLocation>
        <location evidence="1">Cell membrane</location>
        <topology evidence="1">Multi-pass membrane protein</topology>
    </subcellularLocation>
</comment>
<dbReference type="PATRIC" id="fig|1423.173.peg.2483"/>
<dbReference type="PROSITE" id="PS51012">
    <property type="entry name" value="ABC_TM2"/>
    <property type="match status" value="1"/>
</dbReference>
<evidence type="ECO:0000259" key="9">
    <source>
        <dbReference type="PROSITE" id="PS51012"/>
    </source>
</evidence>
<dbReference type="InterPro" id="IPR047817">
    <property type="entry name" value="ABC2_TM_bact-type"/>
</dbReference>